<dbReference type="Gene3D" id="1.10.357.10">
    <property type="entry name" value="Tetracycline Repressor, domain 2"/>
    <property type="match status" value="1"/>
</dbReference>
<keyword evidence="1 2" id="KW-0238">DNA-binding</keyword>
<dbReference type="InterPro" id="IPR050109">
    <property type="entry name" value="HTH-type_TetR-like_transc_reg"/>
</dbReference>
<evidence type="ECO:0000256" key="1">
    <source>
        <dbReference type="ARBA" id="ARBA00023125"/>
    </source>
</evidence>
<dbReference type="InterPro" id="IPR009057">
    <property type="entry name" value="Homeodomain-like_sf"/>
</dbReference>
<proteinExistence type="predicted"/>
<evidence type="ECO:0000259" key="3">
    <source>
        <dbReference type="PROSITE" id="PS50977"/>
    </source>
</evidence>
<dbReference type="EMBL" id="LQYE01000029">
    <property type="protein sequence ID" value="OAT67550.1"/>
    <property type="molecule type" value="Genomic_DNA"/>
</dbReference>
<evidence type="ECO:0000256" key="2">
    <source>
        <dbReference type="PROSITE-ProRule" id="PRU00335"/>
    </source>
</evidence>
<reference evidence="4 5" key="1">
    <citation type="submission" date="2016-01" db="EMBL/GenBank/DDBJ databases">
        <title>Mycobacterium immunogenum strain CD11_6 genome sequencing and assembly.</title>
        <authorList>
            <person name="Kaur G."/>
            <person name="Nair G.R."/>
            <person name="Mayilraj S."/>
        </authorList>
    </citation>
    <scope>NUCLEOTIDE SEQUENCE [LARGE SCALE GENOMIC DNA]</scope>
    <source>
        <strain evidence="4 5">CD11-6</strain>
    </source>
</reference>
<dbReference type="PROSITE" id="PS50977">
    <property type="entry name" value="HTH_TETR_2"/>
    <property type="match status" value="1"/>
</dbReference>
<dbReference type="Proteomes" id="UP000186919">
    <property type="component" value="Unassembled WGS sequence"/>
</dbReference>
<dbReference type="PANTHER" id="PTHR30055">
    <property type="entry name" value="HTH-TYPE TRANSCRIPTIONAL REGULATOR RUTR"/>
    <property type="match status" value="1"/>
</dbReference>
<sequence length="217" mass="24500">MFDVAGQRRNRAYAARMPREQRREQIIEGVVRVIAHQGVHKVSIDSVAREIGVTRPVVYGLFTDSNQLLRAALEDQGQRAMEQINTIVGHLNGEDPAELAVDYLEGFLQAVLEAPDRWRAIFMIADSSTPASRKRLEWARRAMIATFESYTRTVSKSSRNGSAIGSDPEMIARILYSLIWDAGRLALEEPKDFPPERILKFTSIPIRACFNQDIAKD</sequence>
<dbReference type="Pfam" id="PF00440">
    <property type="entry name" value="TetR_N"/>
    <property type="match status" value="1"/>
</dbReference>
<evidence type="ECO:0000313" key="4">
    <source>
        <dbReference type="EMBL" id="OAT67550.1"/>
    </source>
</evidence>
<dbReference type="SUPFAM" id="SSF46689">
    <property type="entry name" value="Homeodomain-like"/>
    <property type="match status" value="1"/>
</dbReference>
<feature type="domain" description="HTH tetR-type" evidence="3">
    <location>
        <begin position="20"/>
        <end position="80"/>
    </location>
</feature>
<accession>A0A179V6M6</accession>
<dbReference type="GO" id="GO:0003700">
    <property type="term" value="F:DNA-binding transcription factor activity"/>
    <property type="evidence" value="ECO:0007669"/>
    <property type="project" value="TreeGrafter"/>
</dbReference>
<comment type="caution">
    <text evidence="4">The sequence shown here is derived from an EMBL/GenBank/DDBJ whole genome shotgun (WGS) entry which is preliminary data.</text>
</comment>
<dbReference type="AlphaFoldDB" id="A0A179V6M6"/>
<dbReference type="PANTHER" id="PTHR30055:SF146">
    <property type="entry name" value="HTH-TYPE TRANSCRIPTIONAL DUAL REGULATOR CECR"/>
    <property type="match status" value="1"/>
</dbReference>
<name>A0A179V6M6_9MYCO</name>
<dbReference type="GO" id="GO:0000976">
    <property type="term" value="F:transcription cis-regulatory region binding"/>
    <property type="evidence" value="ECO:0007669"/>
    <property type="project" value="TreeGrafter"/>
</dbReference>
<organism evidence="4 5">
    <name type="scientific">Mycobacteroides immunogenum</name>
    <dbReference type="NCBI Taxonomy" id="83262"/>
    <lineage>
        <taxon>Bacteria</taxon>
        <taxon>Bacillati</taxon>
        <taxon>Actinomycetota</taxon>
        <taxon>Actinomycetes</taxon>
        <taxon>Mycobacteriales</taxon>
        <taxon>Mycobacteriaceae</taxon>
        <taxon>Mycobacteroides</taxon>
    </lineage>
</organism>
<feature type="DNA-binding region" description="H-T-H motif" evidence="2">
    <location>
        <begin position="43"/>
        <end position="62"/>
    </location>
</feature>
<gene>
    <name evidence="4" type="ORF">AWB85_12950</name>
</gene>
<dbReference type="InterPro" id="IPR001647">
    <property type="entry name" value="HTH_TetR"/>
</dbReference>
<dbReference type="RefSeq" id="WP_064632171.1">
    <property type="nucleotide sequence ID" value="NZ_LQYE01000029.1"/>
</dbReference>
<protein>
    <recommendedName>
        <fullName evidence="3">HTH tetR-type domain-containing protein</fullName>
    </recommendedName>
</protein>
<evidence type="ECO:0000313" key="5">
    <source>
        <dbReference type="Proteomes" id="UP000186919"/>
    </source>
</evidence>